<feature type="chain" id="PRO_5039143879" description="SGNH domain-containing protein" evidence="1">
    <location>
        <begin position="24"/>
        <end position="251"/>
    </location>
</feature>
<protein>
    <recommendedName>
        <fullName evidence="2">SGNH domain-containing protein</fullName>
    </recommendedName>
</protein>
<dbReference type="SUPFAM" id="SSF52266">
    <property type="entry name" value="SGNH hydrolase"/>
    <property type="match status" value="1"/>
</dbReference>
<dbReference type="Proteomes" id="UP000319818">
    <property type="component" value="Unassembled WGS sequence"/>
</dbReference>
<sequence>MVNNRMKLLTVVCALLSALVVGACSRAESAASVPAADAPKLLWMGDSVADGLAGPLADAAATSGLQMQSIASTGGGNVSGIAELTTSTWEQLTARLASFSPDVVAYQVSTYDWGTEDEQRAAYERLLKTVTDAGATLVFVTMPPIRVDDFYADHMEELERTSRLVAEVAAGSGGKAVAWDSAEVWGASYQLDRDGKRDRSPDGVHTCPQGAARFTAWLLDHLAAHYAGFTPAAPASWANAGWAAGPAFQGC</sequence>
<name>A0A543GB62_9PSEU</name>
<dbReference type="InterPro" id="IPR043968">
    <property type="entry name" value="SGNH"/>
</dbReference>
<keyword evidence="1" id="KW-0732">Signal</keyword>
<evidence type="ECO:0000313" key="3">
    <source>
        <dbReference type="EMBL" id="TQM43322.1"/>
    </source>
</evidence>
<dbReference type="PROSITE" id="PS51257">
    <property type="entry name" value="PROKAR_LIPOPROTEIN"/>
    <property type="match status" value="1"/>
</dbReference>
<dbReference type="AlphaFoldDB" id="A0A543GB62"/>
<reference evidence="3 4" key="1">
    <citation type="submission" date="2019-06" db="EMBL/GenBank/DDBJ databases">
        <title>Sequencing the genomes of 1000 actinobacteria strains.</title>
        <authorList>
            <person name="Klenk H.-P."/>
        </authorList>
    </citation>
    <scope>NUCLEOTIDE SEQUENCE [LARGE SCALE GENOMIC DNA]</scope>
    <source>
        <strain evidence="3 4">DSM 45511</strain>
    </source>
</reference>
<feature type="signal peptide" evidence="1">
    <location>
        <begin position="1"/>
        <end position="23"/>
    </location>
</feature>
<evidence type="ECO:0000313" key="4">
    <source>
        <dbReference type="Proteomes" id="UP000319818"/>
    </source>
</evidence>
<dbReference type="Gene3D" id="3.40.50.1110">
    <property type="entry name" value="SGNH hydrolase"/>
    <property type="match status" value="1"/>
</dbReference>
<evidence type="ECO:0000256" key="1">
    <source>
        <dbReference type="SAM" id="SignalP"/>
    </source>
</evidence>
<dbReference type="InterPro" id="IPR036514">
    <property type="entry name" value="SGNH_hydro_sf"/>
</dbReference>
<gene>
    <name evidence="3" type="ORF">FB388_0666</name>
</gene>
<keyword evidence="4" id="KW-1185">Reference proteome</keyword>
<comment type="caution">
    <text evidence="3">The sequence shown here is derived from an EMBL/GenBank/DDBJ whole genome shotgun (WGS) entry which is preliminary data.</text>
</comment>
<proteinExistence type="predicted"/>
<organism evidence="3 4">
    <name type="scientific">Pseudonocardia cypriaca</name>
    <dbReference type="NCBI Taxonomy" id="882449"/>
    <lineage>
        <taxon>Bacteria</taxon>
        <taxon>Bacillati</taxon>
        <taxon>Actinomycetota</taxon>
        <taxon>Actinomycetes</taxon>
        <taxon>Pseudonocardiales</taxon>
        <taxon>Pseudonocardiaceae</taxon>
        <taxon>Pseudonocardia</taxon>
    </lineage>
</organism>
<dbReference type="Pfam" id="PF19040">
    <property type="entry name" value="SGNH"/>
    <property type="match status" value="1"/>
</dbReference>
<feature type="domain" description="SGNH" evidence="2">
    <location>
        <begin position="31"/>
        <end position="151"/>
    </location>
</feature>
<dbReference type="EMBL" id="VFPH01000001">
    <property type="protein sequence ID" value="TQM43322.1"/>
    <property type="molecule type" value="Genomic_DNA"/>
</dbReference>
<accession>A0A543GB62</accession>
<evidence type="ECO:0000259" key="2">
    <source>
        <dbReference type="Pfam" id="PF19040"/>
    </source>
</evidence>